<dbReference type="EMBL" id="BAABRU010000060">
    <property type="protein sequence ID" value="GAA5531544.1"/>
    <property type="molecule type" value="Genomic_DNA"/>
</dbReference>
<evidence type="ECO:0000313" key="2">
    <source>
        <dbReference type="Proteomes" id="UP001428290"/>
    </source>
</evidence>
<comment type="caution">
    <text evidence="1">The sequence shown here is derived from an EMBL/GenBank/DDBJ whole genome shotgun (WGS) entry which is preliminary data.</text>
</comment>
<name>A0ABP9X849_9CHLR</name>
<organism evidence="1 2">
    <name type="scientific">Herpetosiphon gulosus</name>
    <dbReference type="NCBI Taxonomy" id="1973496"/>
    <lineage>
        <taxon>Bacteria</taxon>
        <taxon>Bacillati</taxon>
        <taxon>Chloroflexota</taxon>
        <taxon>Chloroflexia</taxon>
        <taxon>Herpetosiphonales</taxon>
        <taxon>Herpetosiphonaceae</taxon>
        <taxon>Herpetosiphon</taxon>
    </lineage>
</organism>
<evidence type="ECO:0000313" key="1">
    <source>
        <dbReference type="EMBL" id="GAA5531544.1"/>
    </source>
</evidence>
<sequence length="48" mass="5159">MLPEDRPPPWVATRVGVVLVQDGLSLGGGQRWSVSRVGHVVHGKFLAP</sequence>
<keyword evidence="2" id="KW-1185">Reference proteome</keyword>
<reference evidence="1 2" key="1">
    <citation type="submission" date="2024-02" db="EMBL/GenBank/DDBJ databases">
        <title>Herpetosiphon gulosus NBRC 112829.</title>
        <authorList>
            <person name="Ichikawa N."/>
            <person name="Katano-Makiyama Y."/>
            <person name="Hidaka K."/>
        </authorList>
    </citation>
    <scope>NUCLEOTIDE SEQUENCE [LARGE SCALE GENOMIC DNA]</scope>
    <source>
        <strain evidence="1 2">NBRC 112829</strain>
    </source>
</reference>
<dbReference type="Proteomes" id="UP001428290">
    <property type="component" value="Unassembled WGS sequence"/>
</dbReference>
<proteinExistence type="predicted"/>
<accession>A0ABP9X849</accession>
<gene>
    <name evidence="1" type="ORF">Hgul01_05369</name>
</gene>
<protein>
    <submittedName>
        <fullName evidence="1">Uncharacterized protein</fullName>
    </submittedName>
</protein>